<evidence type="ECO:0000313" key="1">
    <source>
        <dbReference type="EMBL" id="QSS48868.1"/>
    </source>
</evidence>
<dbReference type="EMBL" id="CP069102">
    <property type="protein sequence ID" value="QSS48868.1"/>
    <property type="molecule type" value="Genomic_DNA"/>
</dbReference>
<dbReference type="VEuPathDB" id="FungiDB:I7I53_09060"/>
<sequence>MRCLKVDYVGFSKLDKCYLFTRKDHSEEIAVMTIIFKHPANEDHSVNGEMQILCLRRYLVSAVFEPHLAEEEIIFL</sequence>
<gene>
    <name evidence="1" type="ORF">I7I53_09060</name>
</gene>
<reference evidence="1" key="1">
    <citation type="submission" date="2021-01" db="EMBL/GenBank/DDBJ databases">
        <title>Chromosome-level genome assembly of a human fungal pathogen reveals clustering of transcriptionally co-regulated genes.</title>
        <authorList>
            <person name="Voorhies M."/>
            <person name="Cohen S."/>
            <person name="Shea T.P."/>
            <person name="Petrus S."/>
            <person name="Munoz J.F."/>
            <person name="Poplawski S."/>
            <person name="Goldman W.E."/>
            <person name="Michael T."/>
            <person name="Cuomo C.A."/>
            <person name="Sil A."/>
            <person name="Beyhan S."/>
        </authorList>
    </citation>
    <scope>NUCLEOTIDE SEQUENCE</scope>
    <source>
        <strain evidence="1">H88</strain>
    </source>
</reference>
<proteinExistence type="predicted"/>
<dbReference type="AlphaFoldDB" id="A0A8A1L3D0"/>
<protein>
    <submittedName>
        <fullName evidence="1">Uncharacterized protein</fullName>
    </submittedName>
</protein>
<name>A0A8A1L3D0_AJEC8</name>
<dbReference type="Proteomes" id="UP000663419">
    <property type="component" value="Chromosome 1"/>
</dbReference>
<organism evidence="1 2">
    <name type="scientific">Ajellomyces capsulatus (strain H88)</name>
    <name type="common">Darling's disease fungus</name>
    <name type="synonym">Histoplasma capsulatum</name>
    <dbReference type="NCBI Taxonomy" id="544711"/>
    <lineage>
        <taxon>Eukaryota</taxon>
        <taxon>Fungi</taxon>
        <taxon>Dikarya</taxon>
        <taxon>Ascomycota</taxon>
        <taxon>Pezizomycotina</taxon>
        <taxon>Eurotiomycetes</taxon>
        <taxon>Eurotiomycetidae</taxon>
        <taxon>Onygenales</taxon>
        <taxon>Ajellomycetaceae</taxon>
        <taxon>Histoplasma</taxon>
    </lineage>
</organism>
<evidence type="ECO:0000313" key="2">
    <source>
        <dbReference type="Proteomes" id="UP000663419"/>
    </source>
</evidence>
<accession>A0A8A1L3D0</accession>